<dbReference type="RefSeq" id="WP_349231439.1">
    <property type="nucleotide sequence ID" value="NZ_JBBMFK010000008.1"/>
</dbReference>
<keyword evidence="6" id="KW-1185">Reference proteome</keyword>
<evidence type="ECO:0000256" key="2">
    <source>
        <dbReference type="ARBA" id="ARBA00023125"/>
    </source>
</evidence>
<protein>
    <submittedName>
        <fullName evidence="5">Winged helix-turn-helix domain-containing protein</fullName>
    </submittedName>
</protein>
<evidence type="ECO:0000256" key="3">
    <source>
        <dbReference type="ARBA" id="ARBA00023163"/>
    </source>
</evidence>
<comment type="caution">
    <text evidence="5">The sequence shown here is derived from an EMBL/GenBank/DDBJ whole genome shotgun (WGS) entry which is preliminary data.</text>
</comment>
<keyword evidence="1" id="KW-0805">Transcription regulation</keyword>
<dbReference type="PANTHER" id="PTHR33154">
    <property type="entry name" value="TRANSCRIPTIONAL REGULATOR, ARSR FAMILY"/>
    <property type="match status" value="1"/>
</dbReference>
<dbReference type="InterPro" id="IPR036390">
    <property type="entry name" value="WH_DNA-bd_sf"/>
</dbReference>
<keyword evidence="2" id="KW-0238">DNA-binding</keyword>
<evidence type="ECO:0000259" key="4">
    <source>
        <dbReference type="PROSITE" id="PS50987"/>
    </source>
</evidence>
<dbReference type="SMART" id="SM00418">
    <property type="entry name" value="HTH_ARSR"/>
    <property type="match status" value="1"/>
</dbReference>
<dbReference type="Gene3D" id="1.10.10.10">
    <property type="entry name" value="Winged helix-like DNA-binding domain superfamily/Winged helix DNA-binding domain"/>
    <property type="match status" value="1"/>
</dbReference>
<dbReference type="PROSITE" id="PS50987">
    <property type="entry name" value="HTH_ARSR_2"/>
    <property type="match status" value="1"/>
</dbReference>
<proteinExistence type="predicted"/>
<evidence type="ECO:0000256" key="1">
    <source>
        <dbReference type="ARBA" id="ARBA00023015"/>
    </source>
</evidence>
<evidence type="ECO:0000313" key="6">
    <source>
        <dbReference type="Proteomes" id="UP001464378"/>
    </source>
</evidence>
<dbReference type="Pfam" id="PF01022">
    <property type="entry name" value="HTH_5"/>
    <property type="match status" value="1"/>
</dbReference>
<feature type="domain" description="HTH arsR-type" evidence="4">
    <location>
        <begin position="284"/>
        <end position="378"/>
    </location>
</feature>
<gene>
    <name evidence="5" type="ORF">WMO64_06510</name>
</gene>
<sequence length="381" mass="44480">MPGVKIVTQPYLLMEAVELLYLFMNNDSFHNTRRNFFLKYSEQLSEAEREYYETLFRTLEEILTEGTKGLDREDPELQYYFQKFQWGTARDTVCLAKIVLYSFLQGGPAEFDESIKACRERYYICASDNFSHYKIQGISHSGLDFVRCGGEETQSLFAQVDQLFLPEASKWNIYKILMEYETHLNALQERLRPVAARLQQILQRHDALFQKAIDSWRSYFAHHGLRDFKQSVLGFDMGTAQDATWEETVCFWRIGCTRVDLWQDEAAETANIGVVVRLDTSTKPSGKVMEDVSNILKLLSDKSRFEILQRLSQREYYGLELAGEMKLTSGTISKHLNVLFSYGLLNLRRVDNRIYYRTDEESVRHFLQQVGEQLFSKHEGP</sequence>
<reference evidence="5 6" key="1">
    <citation type="submission" date="2024-03" db="EMBL/GenBank/DDBJ databases">
        <title>Human intestinal bacterial collection.</title>
        <authorList>
            <person name="Pauvert C."/>
            <person name="Hitch T.C.A."/>
            <person name="Clavel T."/>
        </authorList>
    </citation>
    <scope>NUCLEOTIDE SEQUENCE [LARGE SCALE GENOMIC DNA]</scope>
    <source>
        <strain evidence="5 6">CLA-AP-H29</strain>
    </source>
</reference>
<accession>A0ABV1E8Z0</accession>
<dbReference type="PRINTS" id="PR00778">
    <property type="entry name" value="HTHARSR"/>
</dbReference>
<dbReference type="EMBL" id="JBBMFK010000008">
    <property type="protein sequence ID" value="MEQ2443117.1"/>
    <property type="molecule type" value="Genomic_DNA"/>
</dbReference>
<dbReference type="Proteomes" id="UP001464378">
    <property type="component" value="Unassembled WGS sequence"/>
</dbReference>
<dbReference type="InterPro" id="IPR051081">
    <property type="entry name" value="HTH_MetalResp_TranReg"/>
</dbReference>
<dbReference type="InterPro" id="IPR001845">
    <property type="entry name" value="HTH_ArsR_DNA-bd_dom"/>
</dbReference>
<organism evidence="5 6">
    <name type="scientific">Pseudoflavonifractor intestinihominis</name>
    <dbReference type="NCBI Taxonomy" id="3133171"/>
    <lineage>
        <taxon>Bacteria</taxon>
        <taxon>Bacillati</taxon>
        <taxon>Bacillota</taxon>
        <taxon>Clostridia</taxon>
        <taxon>Eubacteriales</taxon>
        <taxon>Oscillospiraceae</taxon>
        <taxon>Pseudoflavonifractor</taxon>
    </lineage>
</organism>
<name>A0ABV1E8Z0_9FIRM</name>
<dbReference type="SUPFAM" id="SSF46785">
    <property type="entry name" value="Winged helix' DNA-binding domain"/>
    <property type="match status" value="1"/>
</dbReference>
<evidence type="ECO:0000313" key="5">
    <source>
        <dbReference type="EMBL" id="MEQ2443117.1"/>
    </source>
</evidence>
<dbReference type="PANTHER" id="PTHR33154:SF33">
    <property type="entry name" value="TRANSCRIPTIONAL REPRESSOR SDPR"/>
    <property type="match status" value="1"/>
</dbReference>
<dbReference type="CDD" id="cd00090">
    <property type="entry name" value="HTH_ARSR"/>
    <property type="match status" value="1"/>
</dbReference>
<dbReference type="InterPro" id="IPR036388">
    <property type="entry name" value="WH-like_DNA-bd_sf"/>
</dbReference>
<dbReference type="InterPro" id="IPR011991">
    <property type="entry name" value="ArsR-like_HTH"/>
</dbReference>
<keyword evidence="3" id="KW-0804">Transcription</keyword>